<evidence type="ECO:0000313" key="2">
    <source>
        <dbReference type="Proteomes" id="UP000199544"/>
    </source>
</evidence>
<accession>A0A1H0BTM3</accession>
<sequence>MQNPPRIIKDNTLSCFQLAITSLAEQQGVQIDDIWYQAGFYFEDQGDDGFLIDSRYKPIEDQILNCYFEEHEFFDVGTCMDQVDYYLKQGNSLAVTVDNYELKHSNSYHNQHHEHLIEINKRMGEKYFVTDHFFHFQGEMTHEEIVSGVSSYLEQFKSLKINLCFLKNNQVEYTTHDLIQIIQETCTIMSGEKLFNVSLRGELGVNAFSIMTNKFLQCVNGDGQDEDEIDDWYNAFKEVGNSRYNFFRLLHRYYPTIDLSFITKASQNWISLGNMLLKAQYLNTWKAMNERIIKRFERTLSQEIENIHHLRNVLNSLCNSKQ</sequence>
<evidence type="ECO:0000313" key="1">
    <source>
        <dbReference type="EMBL" id="SDN48950.1"/>
    </source>
</evidence>
<protein>
    <recommendedName>
        <fullName evidence="3">Butirosin biosynthesis protein H, N-terminal</fullName>
    </recommendedName>
</protein>
<proteinExistence type="predicted"/>
<dbReference type="RefSeq" id="WP_090238902.1">
    <property type="nucleotide sequence ID" value="NZ_FNHW01000005.1"/>
</dbReference>
<gene>
    <name evidence="1" type="ORF">SAMN04488137_4665</name>
</gene>
<dbReference type="OrthoDB" id="2525930at2"/>
<dbReference type="EMBL" id="FNHW01000005">
    <property type="protein sequence ID" value="SDN48950.1"/>
    <property type="molecule type" value="Genomic_DNA"/>
</dbReference>
<dbReference type="AlphaFoldDB" id="A0A1H0BTM3"/>
<dbReference type="Proteomes" id="UP000199544">
    <property type="component" value="Unassembled WGS sequence"/>
</dbReference>
<name>A0A1H0BTM3_9BACL</name>
<dbReference type="STRING" id="459525.SAMN04488137_4665"/>
<organism evidence="1 2">
    <name type="scientific">Fictibacillus solisalsi</name>
    <dbReference type="NCBI Taxonomy" id="459525"/>
    <lineage>
        <taxon>Bacteria</taxon>
        <taxon>Bacillati</taxon>
        <taxon>Bacillota</taxon>
        <taxon>Bacilli</taxon>
        <taxon>Bacillales</taxon>
        <taxon>Fictibacillaceae</taxon>
        <taxon>Fictibacillus</taxon>
    </lineage>
</organism>
<keyword evidence="2" id="KW-1185">Reference proteome</keyword>
<evidence type="ECO:0008006" key="3">
    <source>
        <dbReference type="Google" id="ProtNLM"/>
    </source>
</evidence>
<reference evidence="2" key="1">
    <citation type="submission" date="2016-10" db="EMBL/GenBank/DDBJ databases">
        <authorList>
            <person name="Varghese N."/>
            <person name="Submissions S."/>
        </authorList>
    </citation>
    <scope>NUCLEOTIDE SEQUENCE [LARGE SCALE GENOMIC DNA]</scope>
    <source>
        <strain evidence="2">CGMCC 1.6854</strain>
    </source>
</reference>